<sequence>MASADTIVPARFLVTVSHLIATIMAYSTKDGNIRTALPLLSTDSYAAYNSSMVAALALTWICFATEFAGLFSGRTMFSTPSNALLIAAHTAGTVVLCMFITEGWHYLAYWYIFLFCRLTMPVAKIAPSMLSSDFAFLATEAQRMVKLGADYLHMDVMVRLLCWCSWSDCHLMVSNPGQWVDDFAKAGASLFTFHIEATADAPGLIDRIHAAGMKAGISVKPKTSIEAILHVADKVDMVLVMTVEPGFGGQKMMPDCLDKVRELRAKYPDLDIEVDGGIDVSNIEQAAQAGANVIVAGTGIFGHPAPGEAIEILRGAVTKAQIAAA</sequence>
<evidence type="ECO:0000256" key="4">
    <source>
        <dbReference type="ARBA" id="ARBA00001947"/>
    </source>
</evidence>
<dbReference type="Gene3D" id="3.20.20.70">
    <property type="entry name" value="Aldolase class I"/>
    <property type="match status" value="1"/>
</dbReference>
<keyword evidence="12" id="KW-0170">Cobalt</keyword>
<dbReference type="InterPro" id="IPR000056">
    <property type="entry name" value="Ribul_P_3_epim-like"/>
</dbReference>
<comment type="cofactor">
    <cofactor evidence="3">
        <name>Co(2+)</name>
        <dbReference type="ChEBI" id="CHEBI:48828"/>
    </cofactor>
</comment>
<dbReference type="EMBL" id="JADGIZ020000007">
    <property type="protein sequence ID" value="KAL2918226.1"/>
    <property type="molecule type" value="Genomic_DNA"/>
</dbReference>
<comment type="pathway">
    <text evidence="6">Carbohydrate degradation; pentose phosphate pathway; D-xylulose 5-phosphate from D-ribulose 5-phosphate (non-oxidative stage): step 1/1.</text>
</comment>
<evidence type="ECO:0000256" key="10">
    <source>
        <dbReference type="ARBA" id="ARBA00022723"/>
    </source>
</evidence>
<comment type="cofactor">
    <cofactor evidence="2">
        <name>Mn(2+)</name>
        <dbReference type="ChEBI" id="CHEBI:29035"/>
    </cofactor>
</comment>
<comment type="similarity">
    <text evidence="7">Belongs to the ribulose-phosphate 3-epimerase family.</text>
</comment>
<evidence type="ECO:0000313" key="16">
    <source>
        <dbReference type="EMBL" id="KAL2918226.1"/>
    </source>
</evidence>
<keyword evidence="15" id="KW-0812">Transmembrane</keyword>
<dbReference type="Proteomes" id="UP001527925">
    <property type="component" value="Unassembled WGS sequence"/>
</dbReference>
<evidence type="ECO:0000256" key="5">
    <source>
        <dbReference type="ARBA" id="ARBA00001954"/>
    </source>
</evidence>
<dbReference type="InterPro" id="IPR011060">
    <property type="entry name" value="RibuloseP-bd_barrel"/>
</dbReference>
<evidence type="ECO:0000256" key="14">
    <source>
        <dbReference type="ARBA" id="ARBA00030599"/>
    </source>
</evidence>
<name>A0ABR4NFK2_9FUNG</name>
<dbReference type="GO" id="GO:0004750">
    <property type="term" value="F:D-ribulose-phosphate 3-epimerase activity"/>
    <property type="evidence" value="ECO:0007669"/>
    <property type="project" value="UniProtKB-EC"/>
</dbReference>
<evidence type="ECO:0000256" key="2">
    <source>
        <dbReference type="ARBA" id="ARBA00001936"/>
    </source>
</evidence>
<dbReference type="PANTHER" id="PTHR11749">
    <property type="entry name" value="RIBULOSE-5-PHOSPHATE-3-EPIMERASE"/>
    <property type="match status" value="1"/>
</dbReference>
<comment type="caution">
    <text evidence="16">The sequence shown here is derived from an EMBL/GenBank/DDBJ whole genome shotgun (WGS) entry which is preliminary data.</text>
</comment>
<dbReference type="InterPro" id="IPR029248">
    <property type="entry name" value="TMEM107"/>
</dbReference>
<gene>
    <name evidence="16" type="primary">RPE1</name>
    <name evidence="16" type="ORF">HK105_202153</name>
</gene>
<evidence type="ECO:0000256" key="15">
    <source>
        <dbReference type="SAM" id="Phobius"/>
    </source>
</evidence>
<dbReference type="CDD" id="cd00429">
    <property type="entry name" value="RPE"/>
    <property type="match status" value="1"/>
</dbReference>
<evidence type="ECO:0000256" key="6">
    <source>
        <dbReference type="ARBA" id="ARBA00005016"/>
    </source>
</evidence>
<feature type="transmembrane region" description="Helical" evidence="15">
    <location>
        <begin position="83"/>
        <end position="101"/>
    </location>
</feature>
<comment type="cofactor">
    <cofactor evidence="5">
        <name>Fe(2+)</name>
        <dbReference type="ChEBI" id="CHEBI:29033"/>
    </cofactor>
</comment>
<comment type="catalytic activity">
    <reaction evidence="1">
        <text>D-ribulose 5-phosphate = D-xylulose 5-phosphate</text>
        <dbReference type="Rhea" id="RHEA:13677"/>
        <dbReference type="ChEBI" id="CHEBI:57737"/>
        <dbReference type="ChEBI" id="CHEBI:58121"/>
        <dbReference type="EC" id="5.1.3.1"/>
    </reaction>
</comment>
<evidence type="ECO:0000313" key="17">
    <source>
        <dbReference type="Proteomes" id="UP001527925"/>
    </source>
</evidence>
<dbReference type="Pfam" id="PF14995">
    <property type="entry name" value="TMEM107"/>
    <property type="match status" value="1"/>
</dbReference>
<protein>
    <recommendedName>
        <fullName evidence="9">Ribulose-phosphate 3-epimerase</fullName>
        <ecNumber evidence="8">5.1.3.1</ecNumber>
    </recommendedName>
    <alternativeName>
        <fullName evidence="14">Pentose-5-phosphate 3-epimerase</fullName>
    </alternativeName>
    <alternativeName>
        <fullName evidence="13">RPE</fullName>
    </alternativeName>
</protein>
<comment type="cofactor">
    <cofactor evidence="4">
        <name>Zn(2+)</name>
        <dbReference type="ChEBI" id="CHEBI:29105"/>
    </cofactor>
</comment>
<keyword evidence="15" id="KW-1133">Transmembrane helix</keyword>
<evidence type="ECO:0000256" key="7">
    <source>
        <dbReference type="ARBA" id="ARBA00009541"/>
    </source>
</evidence>
<keyword evidence="11 16" id="KW-0413">Isomerase</keyword>
<evidence type="ECO:0000256" key="12">
    <source>
        <dbReference type="ARBA" id="ARBA00023285"/>
    </source>
</evidence>
<reference evidence="16 17" key="1">
    <citation type="submission" date="2023-09" db="EMBL/GenBank/DDBJ databases">
        <title>Pangenome analysis of Batrachochytrium dendrobatidis and related Chytrids.</title>
        <authorList>
            <person name="Yacoub M.N."/>
            <person name="Stajich J.E."/>
            <person name="James T.Y."/>
        </authorList>
    </citation>
    <scope>NUCLEOTIDE SEQUENCE [LARGE SCALE GENOMIC DNA]</scope>
    <source>
        <strain evidence="16 17">JEL0888</strain>
    </source>
</reference>
<feature type="transmembrane region" description="Helical" evidence="15">
    <location>
        <begin position="46"/>
        <end position="71"/>
    </location>
</feature>
<evidence type="ECO:0000256" key="11">
    <source>
        <dbReference type="ARBA" id="ARBA00023235"/>
    </source>
</evidence>
<dbReference type="InterPro" id="IPR013785">
    <property type="entry name" value="Aldolase_TIM"/>
</dbReference>
<dbReference type="HAMAP" id="MF_02227">
    <property type="entry name" value="RPE"/>
    <property type="match status" value="1"/>
</dbReference>
<dbReference type="EC" id="5.1.3.1" evidence="8"/>
<evidence type="ECO:0000256" key="1">
    <source>
        <dbReference type="ARBA" id="ARBA00001782"/>
    </source>
</evidence>
<evidence type="ECO:0000256" key="9">
    <source>
        <dbReference type="ARBA" id="ARBA00013920"/>
    </source>
</evidence>
<evidence type="ECO:0000256" key="13">
    <source>
        <dbReference type="ARBA" id="ARBA00029933"/>
    </source>
</evidence>
<dbReference type="PROSITE" id="PS01086">
    <property type="entry name" value="RIBUL_P_3_EPIMER_2"/>
    <property type="match status" value="1"/>
</dbReference>
<dbReference type="Pfam" id="PF00834">
    <property type="entry name" value="Ribul_P_3_epim"/>
    <property type="match status" value="2"/>
</dbReference>
<evidence type="ECO:0000256" key="8">
    <source>
        <dbReference type="ARBA" id="ARBA00013188"/>
    </source>
</evidence>
<feature type="transmembrane region" description="Helical" evidence="15">
    <location>
        <begin position="7"/>
        <end position="26"/>
    </location>
</feature>
<dbReference type="InterPro" id="IPR026019">
    <property type="entry name" value="Ribul_P_3_epim"/>
</dbReference>
<keyword evidence="15" id="KW-0472">Membrane</keyword>
<evidence type="ECO:0000256" key="3">
    <source>
        <dbReference type="ARBA" id="ARBA00001941"/>
    </source>
</evidence>
<accession>A0ABR4NFK2</accession>
<keyword evidence="17" id="KW-1185">Reference proteome</keyword>
<keyword evidence="10" id="KW-0479">Metal-binding</keyword>
<dbReference type="SUPFAM" id="SSF51366">
    <property type="entry name" value="Ribulose-phoshate binding barrel"/>
    <property type="match status" value="1"/>
</dbReference>
<proteinExistence type="inferred from homology"/>
<organism evidence="16 17">
    <name type="scientific">Polyrhizophydium stewartii</name>
    <dbReference type="NCBI Taxonomy" id="2732419"/>
    <lineage>
        <taxon>Eukaryota</taxon>
        <taxon>Fungi</taxon>
        <taxon>Fungi incertae sedis</taxon>
        <taxon>Chytridiomycota</taxon>
        <taxon>Chytridiomycota incertae sedis</taxon>
        <taxon>Chytridiomycetes</taxon>
        <taxon>Rhizophydiales</taxon>
        <taxon>Rhizophydiales incertae sedis</taxon>
        <taxon>Polyrhizophydium</taxon>
    </lineage>
</organism>